<dbReference type="Pfam" id="PF21598">
    <property type="entry name" value="PvuRts1I-like_N"/>
    <property type="match status" value="1"/>
</dbReference>
<feature type="domain" description="PvuRts1 I-like SET and RING associated" evidence="1">
    <location>
        <begin position="153"/>
        <end position="299"/>
    </location>
</feature>
<accession>A0A0H3E919</accession>
<dbReference type="eggNOG" id="ENOG5030AJW">
    <property type="taxonomic scope" value="Bacteria"/>
</dbReference>
<dbReference type="RefSeq" id="WP_003812291.1">
    <property type="nucleotide sequence ID" value="NC_014638.1"/>
</dbReference>
<name>A0A0H3E919_BIFBP</name>
<dbReference type="HOGENOM" id="CLU_085699_0_0_11"/>
<dbReference type="AlphaFoldDB" id="A0A0H3E919"/>
<dbReference type="InterPro" id="IPR048797">
    <property type="entry name" value="PvuRts1I-like_N"/>
</dbReference>
<evidence type="ECO:0000313" key="4">
    <source>
        <dbReference type="Proteomes" id="UP000002312"/>
    </source>
</evidence>
<evidence type="ECO:0000259" key="1">
    <source>
        <dbReference type="Pfam" id="PF18491"/>
    </source>
</evidence>
<dbReference type="OrthoDB" id="5125854at2"/>
<sequence length="309" mass="36339">MSGADKLGYLIRALSRTKRKDYENYVVNAIWNRLAMDDVKPVTQQLVLWPDGRRSFVDLYFPQAMIGVECDEAYHQRQRERDREREITITDVLRQIRGEDYRALHVDVSGSYEQVERSIDDCVRRIRAEIERRRQANEFTPWTEAYVDYKEFYKTRDAVSVADDVGFPRIADAVNTLCGSEYKRFQESWFVPSVMRQWYGDRYRVWFPKLAIGGKAVANGWNNRLSDDGTYIYEYNEDADLVDPVGDGDPNDIRITFAKSADPVTRIQAYRFVGVFRRISNSEDGTRKRYQRIETVFPIHRTPCLPIHR</sequence>
<dbReference type="Proteomes" id="UP000002312">
    <property type="component" value="Chromosome"/>
</dbReference>
<reference evidence="3 4" key="1">
    <citation type="journal article" date="2010" name="Proc. Natl. Acad. Sci. U.S.A.">
        <title>Genome analysis of Bifidobacterium bifidum PRL2010 reveals metabolic pathways for host-derived glycan foraging.</title>
        <authorList>
            <person name="Turroni F."/>
            <person name="Bottacini F."/>
            <person name="Foroni E."/>
            <person name="Mulder I."/>
            <person name="Kim J.H."/>
            <person name="Zomer A."/>
            <person name="Sanchez B."/>
            <person name="Bidossi A."/>
            <person name="Ferrarini A."/>
            <person name="Giubellini V."/>
            <person name="Delledonne M."/>
            <person name="Henrissat B."/>
            <person name="Coutinho P."/>
            <person name="Oggioni M."/>
            <person name="Fitzgerald G.F."/>
            <person name="Mills D."/>
            <person name="Margolles A."/>
            <person name="Kelly D."/>
            <person name="van Sinderen D."/>
            <person name="Ventura M."/>
        </authorList>
    </citation>
    <scope>NUCLEOTIDE SEQUENCE [LARGE SCALE GENOMIC DNA]</scope>
    <source>
        <strain evidence="3 4">PRL2010</strain>
    </source>
</reference>
<dbReference type="REBASE" id="28469">
    <property type="entry name" value="Bbi2010ORF537P"/>
</dbReference>
<dbReference type="PATRIC" id="fig|702459.3.peg.561"/>
<evidence type="ECO:0000313" key="3">
    <source>
        <dbReference type="EMBL" id="ADP35636.1"/>
    </source>
</evidence>
<gene>
    <name evidence="3" type="ordered locus">BBPR_0537</name>
</gene>
<proteinExistence type="predicted"/>
<dbReference type="KEGG" id="bbp:BBPR_0537"/>
<protein>
    <submittedName>
        <fullName evidence="3">Uncharacterized protein</fullName>
    </submittedName>
</protein>
<dbReference type="Pfam" id="PF18491">
    <property type="entry name" value="SRA"/>
    <property type="match status" value="1"/>
</dbReference>
<feature type="domain" description="Restriction endonuclease PvuRts1 I-like N-terminal" evidence="2">
    <location>
        <begin position="8"/>
        <end position="133"/>
    </location>
</feature>
<evidence type="ECO:0000259" key="2">
    <source>
        <dbReference type="Pfam" id="PF21598"/>
    </source>
</evidence>
<organism evidence="3 4">
    <name type="scientific">Bifidobacterium bifidum (strain PRL2010)</name>
    <dbReference type="NCBI Taxonomy" id="702459"/>
    <lineage>
        <taxon>Bacteria</taxon>
        <taxon>Bacillati</taxon>
        <taxon>Actinomycetota</taxon>
        <taxon>Actinomycetes</taxon>
        <taxon>Bifidobacteriales</taxon>
        <taxon>Bifidobacteriaceae</taxon>
        <taxon>Bifidobacterium</taxon>
    </lineage>
</organism>
<dbReference type="EMBL" id="CP001840">
    <property type="protein sequence ID" value="ADP35636.1"/>
    <property type="molecule type" value="Genomic_DNA"/>
</dbReference>
<dbReference type="InterPro" id="IPR040674">
    <property type="entry name" value="PvuRts1I-like_SRA"/>
</dbReference>